<evidence type="ECO:0000313" key="3">
    <source>
        <dbReference type="Proteomes" id="UP000694251"/>
    </source>
</evidence>
<evidence type="ECO:0000259" key="1">
    <source>
        <dbReference type="PROSITE" id="PS50181"/>
    </source>
</evidence>
<sequence length="415" mass="48512">MNRGENFESIPNDLILEIFSRLSSKSIGKCRCVSKLWRSMLLRPDFTELFLTRSASRPRLFFVLKRYNDWCFCSSPQPQNPYEKSLVVAVDYHTKFSKTRWPDFLGLTSGLIYLSIMETYMDRKRMICNPITGKYATLPKLIMVNRINLFGFDPIDKQFKVLVMNNKVYNGTGINILTLGTGKMRWRKIRCPLSHKVCGEGICVNGVWYYLACKIDEEYYYVIDEESYVIVCFDVRSEKFKFIDAKCIGRDTTLINYKGKLGGIDWVERGNRELCMWVLEDVEKQKWSKYVYTLPEDEVLIDLDNYYVVGVTARGEVVLTRKCTREPFYVFFFNPERNTLQRVEIQGLGDDRRRFDIYTFVDHVEDLTFNVMKTEYGATSIERERKPTSTGAFASVNKFDALSLLDYDEFTGAEI</sequence>
<evidence type="ECO:0000313" key="2">
    <source>
        <dbReference type="EMBL" id="KAG7598967.1"/>
    </source>
</evidence>
<dbReference type="NCBIfam" id="TIGR01640">
    <property type="entry name" value="F_box_assoc_1"/>
    <property type="match status" value="1"/>
</dbReference>
<dbReference type="Pfam" id="PF00646">
    <property type="entry name" value="F-box"/>
    <property type="match status" value="1"/>
</dbReference>
<protein>
    <submittedName>
        <fullName evidence="2">F-box associated domain type 3</fullName>
    </submittedName>
</protein>
<accession>A0A8T2CHJ9</accession>
<dbReference type="PANTHER" id="PTHR31111">
    <property type="entry name" value="BNAA05G37150D PROTEIN-RELATED"/>
    <property type="match status" value="1"/>
</dbReference>
<organism evidence="2 3">
    <name type="scientific">Arabidopsis suecica</name>
    <name type="common">Swedish thale-cress</name>
    <name type="synonym">Cardaminopsis suecica</name>
    <dbReference type="NCBI Taxonomy" id="45249"/>
    <lineage>
        <taxon>Eukaryota</taxon>
        <taxon>Viridiplantae</taxon>
        <taxon>Streptophyta</taxon>
        <taxon>Embryophyta</taxon>
        <taxon>Tracheophyta</taxon>
        <taxon>Spermatophyta</taxon>
        <taxon>Magnoliopsida</taxon>
        <taxon>eudicotyledons</taxon>
        <taxon>Gunneridae</taxon>
        <taxon>Pentapetalae</taxon>
        <taxon>rosids</taxon>
        <taxon>malvids</taxon>
        <taxon>Brassicales</taxon>
        <taxon>Brassicaceae</taxon>
        <taxon>Camelineae</taxon>
        <taxon>Arabidopsis</taxon>
    </lineage>
</organism>
<keyword evidence="3" id="KW-1185">Reference proteome</keyword>
<comment type="caution">
    <text evidence="2">The sequence shown here is derived from an EMBL/GenBank/DDBJ whole genome shotgun (WGS) entry which is preliminary data.</text>
</comment>
<name>A0A8T2CHJ9_ARASU</name>
<dbReference type="InterPro" id="IPR001810">
    <property type="entry name" value="F-box_dom"/>
</dbReference>
<reference evidence="2 3" key="1">
    <citation type="submission" date="2020-12" db="EMBL/GenBank/DDBJ databases">
        <title>Concerted genomic and epigenomic changes stabilize Arabidopsis allopolyploids.</title>
        <authorList>
            <person name="Chen Z."/>
        </authorList>
    </citation>
    <scope>NUCLEOTIDE SEQUENCE [LARGE SCALE GENOMIC DNA]</scope>
    <source>
        <strain evidence="2">As9502</strain>
        <tissue evidence="2">Leaf</tissue>
    </source>
</reference>
<dbReference type="InterPro" id="IPR013187">
    <property type="entry name" value="F-box-assoc_dom_typ3"/>
</dbReference>
<dbReference type="Pfam" id="PF08268">
    <property type="entry name" value="FBA_3"/>
    <property type="match status" value="1"/>
</dbReference>
<proteinExistence type="predicted"/>
<dbReference type="EMBL" id="JAEFBJ010000006">
    <property type="protein sequence ID" value="KAG7598967.1"/>
    <property type="molecule type" value="Genomic_DNA"/>
</dbReference>
<dbReference type="SMART" id="SM00256">
    <property type="entry name" value="FBOX"/>
    <property type="match status" value="1"/>
</dbReference>
<gene>
    <name evidence="2" type="ORF">ISN44_As06g031740</name>
</gene>
<feature type="domain" description="F-box" evidence="1">
    <location>
        <begin position="4"/>
        <end position="53"/>
    </location>
</feature>
<dbReference type="Proteomes" id="UP000694251">
    <property type="component" value="Chromosome 6"/>
</dbReference>
<dbReference type="OrthoDB" id="692435at2759"/>
<dbReference type="InterPro" id="IPR017451">
    <property type="entry name" value="F-box-assoc_interact_dom"/>
</dbReference>
<dbReference type="PROSITE" id="PS50181">
    <property type="entry name" value="FBOX"/>
    <property type="match status" value="1"/>
</dbReference>
<dbReference type="AlphaFoldDB" id="A0A8T2CHJ9"/>
<dbReference type="PANTHER" id="PTHR31111:SF128">
    <property type="entry name" value="F-BOX DOMAIN-CONTAINING PROTEIN"/>
    <property type="match status" value="1"/>
</dbReference>